<comment type="caution">
    <text evidence="2">The sequence shown here is derived from an EMBL/GenBank/DDBJ whole genome shotgun (WGS) entry which is preliminary data.</text>
</comment>
<name>A0A1U7NG83_9FIRM</name>
<gene>
    <name evidence="2" type="ORF">BO222_05945</name>
</gene>
<keyword evidence="1" id="KW-0732">Signal</keyword>
<dbReference type="OrthoDB" id="1769666at2"/>
<reference evidence="2 3" key="1">
    <citation type="submission" date="2016-11" db="EMBL/GenBank/DDBJ databases">
        <title>Description of two novel members of the family Erysipelotrichaceae: Ileibacterium lipovorans gen. nov., sp. nov. and Dubosiella newyorkensis, gen. nov., sp. nov.</title>
        <authorList>
            <person name="Cox L.M."/>
            <person name="Sohn J."/>
            <person name="Tyrrell K.L."/>
            <person name="Citron D.M."/>
            <person name="Lawson P.A."/>
            <person name="Patel N.B."/>
            <person name="Iizumi T."/>
            <person name="Perez-Perez G.I."/>
            <person name="Goldstein E.J."/>
            <person name="Blaser M.J."/>
        </authorList>
    </citation>
    <scope>NUCLEOTIDE SEQUENCE [LARGE SCALE GENOMIC DNA]</scope>
    <source>
        <strain evidence="2 3">NYU-BL-A3</strain>
    </source>
</reference>
<feature type="signal peptide" evidence="1">
    <location>
        <begin position="1"/>
        <end position="23"/>
    </location>
</feature>
<dbReference type="GeneID" id="82202746"/>
<dbReference type="EMBL" id="MPJW01000122">
    <property type="protein sequence ID" value="OLU39915.1"/>
    <property type="molecule type" value="Genomic_DNA"/>
</dbReference>
<dbReference type="AlphaFoldDB" id="A0A1U7NG83"/>
<evidence type="ECO:0000313" key="3">
    <source>
        <dbReference type="Proteomes" id="UP000186341"/>
    </source>
</evidence>
<accession>A0A1U7NG83</accession>
<dbReference type="Gene3D" id="3.10.570.10">
    <property type="entry name" value="sex pheromone staph- cam373 precursor domain"/>
    <property type="match status" value="1"/>
</dbReference>
<evidence type="ECO:0000256" key="1">
    <source>
        <dbReference type="SAM" id="SignalP"/>
    </source>
</evidence>
<dbReference type="RefSeq" id="WP_075819306.1">
    <property type="nucleotide sequence ID" value="NZ_CAOUMU010000072.1"/>
</dbReference>
<keyword evidence="3" id="KW-1185">Reference proteome</keyword>
<organism evidence="2 3">
    <name type="scientific">Ileibacterium valens</name>
    <dbReference type="NCBI Taxonomy" id="1862668"/>
    <lineage>
        <taxon>Bacteria</taxon>
        <taxon>Bacillati</taxon>
        <taxon>Bacillota</taxon>
        <taxon>Erysipelotrichia</taxon>
        <taxon>Erysipelotrichales</taxon>
        <taxon>Erysipelotrichaceae</taxon>
        <taxon>Ileibacterium</taxon>
    </lineage>
</organism>
<protein>
    <submittedName>
        <fullName evidence="2">Protein involved in sex pheromone biosynthesis</fullName>
    </submittedName>
</protein>
<sequence length="363" mass="40169">MNKKTIIGLCTGISFAFSSLWLAGCTVTNSNQVSAFDPGDYPAILPYESSDMRGKHVGLISNIDIRTQLESGLMSLSKEFFPVNEVGYKNHVFLDFDELDATDGSRGLLGTLRDDNPNGLNPGADEVFDTGNGQVNGPIILVDLYEIDFYSNDQLKGISIGLAVTDKISKDGQEYEITPEAMENYLKVTSSKLVTYLRQRFNEVNNHIPILVAAYQLNTDPISVDKGGYIYEAYFNGSHTEYKTIDEKYVLVPSSEFTEMDAEMASQFNQFKNDVATVLADSTYTTGEAKFENGTCAALRLNIQTYGKTSGEILAVIQSVNEKLAVFTSLDVEYRVCIYNNKEVAALIYRPLNTTNTNVITTF</sequence>
<evidence type="ECO:0000313" key="2">
    <source>
        <dbReference type="EMBL" id="OLU39915.1"/>
    </source>
</evidence>
<dbReference type="Proteomes" id="UP000186341">
    <property type="component" value="Unassembled WGS sequence"/>
</dbReference>
<dbReference type="PROSITE" id="PS51257">
    <property type="entry name" value="PROKAR_LIPOPROTEIN"/>
    <property type="match status" value="1"/>
</dbReference>
<proteinExistence type="predicted"/>
<dbReference type="InterPro" id="IPR011426">
    <property type="entry name" value="CamS"/>
</dbReference>
<dbReference type="Pfam" id="PF07537">
    <property type="entry name" value="CamS"/>
    <property type="match status" value="1"/>
</dbReference>
<feature type="chain" id="PRO_5039618488" evidence="1">
    <location>
        <begin position="24"/>
        <end position="363"/>
    </location>
</feature>